<dbReference type="Pfam" id="PF04480">
    <property type="entry name" value="DUF559"/>
    <property type="match status" value="1"/>
</dbReference>
<name>A0A366EYF2_9HYPH</name>
<dbReference type="Gene3D" id="3.40.960.10">
    <property type="entry name" value="VSR Endonuclease"/>
    <property type="match status" value="1"/>
</dbReference>
<dbReference type="EMBL" id="QNRK01000027">
    <property type="protein sequence ID" value="RBP07411.1"/>
    <property type="molecule type" value="Genomic_DNA"/>
</dbReference>
<dbReference type="SUPFAM" id="SSF52980">
    <property type="entry name" value="Restriction endonuclease-like"/>
    <property type="match status" value="1"/>
</dbReference>
<keyword evidence="4" id="KW-1185">Reference proteome</keyword>
<keyword evidence="3" id="KW-0255">Endonuclease</keyword>
<keyword evidence="3" id="KW-0378">Hydrolase</keyword>
<protein>
    <submittedName>
        <fullName evidence="3">Very-short-patch-repair endonuclease</fullName>
    </submittedName>
</protein>
<evidence type="ECO:0000313" key="3">
    <source>
        <dbReference type="EMBL" id="RBP07411.1"/>
    </source>
</evidence>
<dbReference type="InterPro" id="IPR007569">
    <property type="entry name" value="DUF559"/>
</dbReference>
<organism evidence="3 4">
    <name type="scientific">Roseiarcus fermentans</name>
    <dbReference type="NCBI Taxonomy" id="1473586"/>
    <lineage>
        <taxon>Bacteria</taxon>
        <taxon>Pseudomonadati</taxon>
        <taxon>Pseudomonadota</taxon>
        <taxon>Alphaproteobacteria</taxon>
        <taxon>Hyphomicrobiales</taxon>
        <taxon>Roseiarcaceae</taxon>
        <taxon>Roseiarcus</taxon>
    </lineage>
</organism>
<dbReference type="AlphaFoldDB" id="A0A366EYF2"/>
<dbReference type="InterPro" id="IPR047216">
    <property type="entry name" value="Endonuclease_DUF559_bact"/>
</dbReference>
<dbReference type="CDD" id="cd01038">
    <property type="entry name" value="Endonuclease_DUF559"/>
    <property type="match status" value="1"/>
</dbReference>
<keyword evidence="3" id="KW-0540">Nuclease</keyword>
<evidence type="ECO:0000259" key="2">
    <source>
        <dbReference type="Pfam" id="PF04480"/>
    </source>
</evidence>
<dbReference type="Proteomes" id="UP000253529">
    <property type="component" value="Unassembled WGS sequence"/>
</dbReference>
<feature type="region of interest" description="Disordered" evidence="1">
    <location>
        <begin position="1"/>
        <end position="46"/>
    </location>
</feature>
<gene>
    <name evidence="3" type="ORF">DFR50_12756</name>
</gene>
<dbReference type="GO" id="GO:0004519">
    <property type="term" value="F:endonuclease activity"/>
    <property type="evidence" value="ECO:0007669"/>
    <property type="project" value="UniProtKB-KW"/>
</dbReference>
<dbReference type="PANTHER" id="PTHR38590:SF1">
    <property type="entry name" value="BLL0828 PROTEIN"/>
    <property type="match status" value="1"/>
</dbReference>
<reference evidence="3 4" key="1">
    <citation type="submission" date="2018-06" db="EMBL/GenBank/DDBJ databases">
        <title>Genomic Encyclopedia of Type Strains, Phase IV (KMG-IV): sequencing the most valuable type-strain genomes for metagenomic binning, comparative biology and taxonomic classification.</title>
        <authorList>
            <person name="Goeker M."/>
        </authorList>
    </citation>
    <scope>NUCLEOTIDE SEQUENCE [LARGE SCALE GENOMIC DNA]</scope>
    <source>
        <strain evidence="3 4">DSM 24875</strain>
    </source>
</reference>
<dbReference type="PANTHER" id="PTHR38590">
    <property type="entry name" value="BLL0828 PROTEIN"/>
    <property type="match status" value="1"/>
</dbReference>
<feature type="domain" description="DUF559" evidence="2">
    <location>
        <begin position="111"/>
        <end position="212"/>
    </location>
</feature>
<comment type="caution">
    <text evidence="3">The sequence shown here is derived from an EMBL/GenBank/DDBJ whole genome shotgun (WGS) entry which is preliminary data.</text>
</comment>
<accession>A0A366EYF2</accession>
<dbReference type="InterPro" id="IPR011335">
    <property type="entry name" value="Restrct_endonuc-II-like"/>
</dbReference>
<proteinExistence type="predicted"/>
<evidence type="ECO:0000313" key="4">
    <source>
        <dbReference type="Proteomes" id="UP000253529"/>
    </source>
</evidence>
<evidence type="ECO:0000256" key="1">
    <source>
        <dbReference type="SAM" id="MobiDB-lite"/>
    </source>
</evidence>
<sequence length="230" mass="25022">MRSHGGRQADVTAISLPGSRAAGPLHRADARAPSPASQGRKSPLYDPVRSLTDWTGCIADRSIGRQGGPCRSPGSCYDCGADFPPLRSGGGGPREAWWRGQAAMRAPSSTVAAAKTLRRNLSVPEAMLWSRVRTRSPEFPAFRRQHPVGLYVLDFYCAKAKLAIEIDGRAHEAQDRPERDARRDAWLRAVGIEVLRIPARDVLTNPDKAADGLFRLALSMIEGGRPPPPR</sequence>